<feature type="signal peptide" evidence="1">
    <location>
        <begin position="1"/>
        <end position="36"/>
    </location>
</feature>
<gene>
    <name evidence="2" type="ORF">N4T19_18700</name>
</gene>
<keyword evidence="3" id="KW-1185">Reference proteome</keyword>
<evidence type="ECO:0000313" key="2">
    <source>
        <dbReference type="EMBL" id="UXC17708.1"/>
    </source>
</evidence>
<organism evidence="2 3">
    <name type="scientific">Comamonas squillarum</name>
    <dbReference type="NCBI Taxonomy" id="2977320"/>
    <lineage>
        <taxon>Bacteria</taxon>
        <taxon>Pseudomonadati</taxon>
        <taxon>Pseudomonadota</taxon>
        <taxon>Betaproteobacteria</taxon>
        <taxon>Burkholderiales</taxon>
        <taxon>Comamonadaceae</taxon>
        <taxon>Comamonas</taxon>
    </lineage>
</organism>
<proteinExistence type="predicted"/>
<reference evidence="2" key="1">
    <citation type="submission" date="2022-09" db="EMBL/GenBank/DDBJ databases">
        <title>Bacterial diversity in gut of crayfish and pufferfish.</title>
        <authorList>
            <person name="Huang Y."/>
        </authorList>
    </citation>
    <scope>NUCLEOTIDE SEQUENCE</scope>
    <source>
        <strain evidence="2">PR12</strain>
    </source>
</reference>
<sequence length="144" mass="15345">MNNSHTSRPMCSPTYTRFGNLVLLLSLSLFAGAVHAQAVVVPAGSGITIELPDNKPSAPLQTSDLKATPESIPLPVWATPRGMETAKTAVNAGQLKYEARKLQGIPKLVGSTVSTPETCTTRAVTQEEARQLTDDNQVLCTQDN</sequence>
<feature type="chain" id="PRO_5047429998" evidence="1">
    <location>
        <begin position="37"/>
        <end position="144"/>
    </location>
</feature>
<evidence type="ECO:0000256" key="1">
    <source>
        <dbReference type="SAM" id="SignalP"/>
    </source>
</evidence>
<keyword evidence="1" id="KW-0732">Signal</keyword>
<protein>
    <submittedName>
        <fullName evidence="2">Uncharacterized protein</fullName>
    </submittedName>
</protein>
<evidence type="ECO:0000313" key="3">
    <source>
        <dbReference type="Proteomes" id="UP001058290"/>
    </source>
</evidence>
<name>A0ABY5ZUN7_9BURK</name>
<accession>A0ABY5ZUN7</accession>
<dbReference type="EMBL" id="CP104377">
    <property type="protein sequence ID" value="UXC17708.1"/>
    <property type="molecule type" value="Genomic_DNA"/>
</dbReference>
<dbReference type="RefSeq" id="WP_133248153.1">
    <property type="nucleotide sequence ID" value="NZ_CP104377.1"/>
</dbReference>
<dbReference type="Proteomes" id="UP001058290">
    <property type="component" value="Chromosome"/>
</dbReference>